<keyword evidence="2" id="KW-1185">Reference proteome</keyword>
<evidence type="ECO:0000313" key="2">
    <source>
        <dbReference type="Proteomes" id="UP000827986"/>
    </source>
</evidence>
<comment type="caution">
    <text evidence="1">The sequence shown here is derived from an EMBL/GenBank/DDBJ whole genome shotgun (WGS) entry which is preliminary data.</text>
</comment>
<name>A0A9D3X4M8_9SAUR</name>
<dbReference type="EMBL" id="JAHDVG010000482">
    <property type="protein sequence ID" value="KAH1172808.1"/>
    <property type="molecule type" value="Genomic_DNA"/>
</dbReference>
<organism evidence="1 2">
    <name type="scientific">Mauremys mutica</name>
    <name type="common">yellowpond turtle</name>
    <dbReference type="NCBI Taxonomy" id="74926"/>
    <lineage>
        <taxon>Eukaryota</taxon>
        <taxon>Metazoa</taxon>
        <taxon>Chordata</taxon>
        <taxon>Craniata</taxon>
        <taxon>Vertebrata</taxon>
        <taxon>Euteleostomi</taxon>
        <taxon>Archelosauria</taxon>
        <taxon>Testudinata</taxon>
        <taxon>Testudines</taxon>
        <taxon>Cryptodira</taxon>
        <taxon>Durocryptodira</taxon>
        <taxon>Testudinoidea</taxon>
        <taxon>Geoemydidae</taxon>
        <taxon>Geoemydinae</taxon>
        <taxon>Mauremys</taxon>
    </lineage>
</organism>
<sequence length="143" mass="15314">MPSNGTVACSPLPLQKLPVLTVFWPRPVSFYLTCPAWKYLRAEGFPCELHAVHSEGNGNASFNLGSSRIGSCVYKGPCRNASLGTVFVMVVVPFGPSCLQRRAWSASASFSWPLCSGKAGISQLLSPGGQENQNGRAFYTPVS</sequence>
<reference evidence="1" key="1">
    <citation type="submission" date="2021-09" db="EMBL/GenBank/DDBJ databases">
        <title>The genome of Mauremys mutica provides insights into the evolution of semi-aquatic lifestyle.</title>
        <authorList>
            <person name="Gong S."/>
            <person name="Gao Y."/>
        </authorList>
    </citation>
    <scope>NUCLEOTIDE SEQUENCE</scope>
    <source>
        <strain evidence="1">MM-2020</strain>
        <tissue evidence="1">Muscle</tissue>
    </source>
</reference>
<proteinExistence type="predicted"/>
<dbReference type="AlphaFoldDB" id="A0A9D3X4M8"/>
<accession>A0A9D3X4M8</accession>
<protein>
    <submittedName>
        <fullName evidence="1">Uncharacterized protein</fullName>
    </submittedName>
</protein>
<gene>
    <name evidence="1" type="ORF">KIL84_016647</name>
</gene>
<evidence type="ECO:0000313" key="1">
    <source>
        <dbReference type="EMBL" id="KAH1172808.1"/>
    </source>
</evidence>
<dbReference type="Proteomes" id="UP000827986">
    <property type="component" value="Unassembled WGS sequence"/>
</dbReference>